<dbReference type="PANTHER" id="PTHR34202">
    <property type="entry name" value="UPF0548 PROTEIN"/>
    <property type="match status" value="1"/>
</dbReference>
<dbReference type="Pfam" id="PF09348">
    <property type="entry name" value="DUF1990"/>
    <property type="match status" value="1"/>
</dbReference>
<evidence type="ECO:0000313" key="2">
    <source>
        <dbReference type="EMBL" id="QDT76268.1"/>
    </source>
</evidence>
<evidence type="ECO:0000313" key="3">
    <source>
        <dbReference type="Proteomes" id="UP000317909"/>
    </source>
</evidence>
<accession>A0A517U6L0</accession>
<dbReference type="PANTHER" id="PTHR34202:SF1">
    <property type="entry name" value="UPF0548 PROTEIN"/>
    <property type="match status" value="1"/>
</dbReference>
<dbReference type="InterPro" id="IPR014457">
    <property type="entry name" value="UCP010260"/>
</dbReference>
<dbReference type="RefSeq" id="WP_210421075.1">
    <property type="nucleotide sequence ID" value="NZ_CP036339.1"/>
</dbReference>
<gene>
    <name evidence="2" type="ORF">I41_55180</name>
</gene>
<dbReference type="PIRSF" id="PIRSF010260">
    <property type="entry name" value="UCP010260"/>
    <property type="match status" value="1"/>
</dbReference>
<dbReference type="AlphaFoldDB" id="A0A517U6L0"/>
<proteinExistence type="predicted"/>
<dbReference type="EMBL" id="CP036339">
    <property type="protein sequence ID" value="QDT76268.1"/>
    <property type="molecule type" value="Genomic_DNA"/>
</dbReference>
<sequence>MINPQLRKPSEKSLLKFLDVQRGLDFTYPGVGATAPGGEFPAGYAVDRTSIALGNGREVFAAARRGIEAWSQFDLGWCEAWPRSTPFRPGEVVAVAARSMGMWWACAARIVYVVDETSGQGDAEAMKFGFAYGTLPGHVERGEELFLVEWSRATDAVAYRILAFSRPRHPLARLGRPLVRRLQRRFREDSAAAMLRWVQHAGSALRA</sequence>
<keyword evidence="3" id="KW-1185">Reference proteome</keyword>
<dbReference type="InterPro" id="IPR018960">
    <property type="entry name" value="DUF1990"/>
</dbReference>
<protein>
    <recommendedName>
        <fullName evidence="1">DUF1990 domain-containing protein</fullName>
    </recommendedName>
</protein>
<dbReference type="KEGG" id="llh:I41_55180"/>
<reference evidence="2 3" key="1">
    <citation type="submission" date="2019-02" db="EMBL/GenBank/DDBJ databases">
        <title>Deep-cultivation of Planctomycetes and their phenomic and genomic characterization uncovers novel biology.</title>
        <authorList>
            <person name="Wiegand S."/>
            <person name="Jogler M."/>
            <person name="Boedeker C."/>
            <person name="Pinto D."/>
            <person name="Vollmers J."/>
            <person name="Rivas-Marin E."/>
            <person name="Kohn T."/>
            <person name="Peeters S.H."/>
            <person name="Heuer A."/>
            <person name="Rast P."/>
            <person name="Oberbeckmann S."/>
            <person name="Bunk B."/>
            <person name="Jeske O."/>
            <person name="Meyerdierks A."/>
            <person name="Storesund J.E."/>
            <person name="Kallscheuer N."/>
            <person name="Luecker S."/>
            <person name="Lage O.M."/>
            <person name="Pohl T."/>
            <person name="Merkel B.J."/>
            <person name="Hornburger P."/>
            <person name="Mueller R.-W."/>
            <person name="Bruemmer F."/>
            <person name="Labrenz M."/>
            <person name="Spormann A.M."/>
            <person name="Op den Camp H."/>
            <person name="Overmann J."/>
            <person name="Amann R."/>
            <person name="Jetten M.S.M."/>
            <person name="Mascher T."/>
            <person name="Medema M.H."/>
            <person name="Devos D.P."/>
            <person name="Kaster A.-K."/>
            <person name="Ovreas L."/>
            <person name="Rohde M."/>
            <person name="Galperin M.Y."/>
            <person name="Jogler C."/>
        </authorList>
    </citation>
    <scope>NUCLEOTIDE SEQUENCE [LARGE SCALE GENOMIC DNA]</scope>
    <source>
        <strain evidence="2 3">I41</strain>
    </source>
</reference>
<evidence type="ECO:0000259" key="1">
    <source>
        <dbReference type="Pfam" id="PF09348"/>
    </source>
</evidence>
<name>A0A517U6L0_9BACT</name>
<dbReference type="Proteomes" id="UP000317909">
    <property type="component" value="Chromosome"/>
</dbReference>
<feature type="domain" description="DUF1990" evidence="1">
    <location>
        <begin position="27"/>
        <end position="192"/>
    </location>
</feature>
<organism evidence="2 3">
    <name type="scientific">Lacipirellula limnantheis</name>
    <dbReference type="NCBI Taxonomy" id="2528024"/>
    <lineage>
        <taxon>Bacteria</taxon>
        <taxon>Pseudomonadati</taxon>
        <taxon>Planctomycetota</taxon>
        <taxon>Planctomycetia</taxon>
        <taxon>Pirellulales</taxon>
        <taxon>Lacipirellulaceae</taxon>
        <taxon>Lacipirellula</taxon>
    </lineage>
</organism>